<dbReference type="InterPro" id="IPR007864">
    <property type="entry name" value="UreE_C_dom"/>
</dbReference>
<proteinExistence type="inferred from homology"/>
<reference evidence="8 9" key="1">
    <citation type="submission" date="2023-01" db="EMBL/GenBank/DDBJ databases">
        <title>Complete genome sequence of Roseicyclus marinus strain Dej080120_10.</title>
        <authorList>
            <person name="Ueki S."/>
            <person name="Maruyama F."/>
        </authorList>
    </citation>
    <scope>NUCLEOTIDE SEQUENCE [LARGE SCALE GENOMIC DNA]</scope>
    <source>
        <strain evidence="8 9">Dej080120_10</strain>
    </source>
</reference>
<evidence type="ECO:0000259" key="7">
    <source>
        <dbReference type="SMART" id="SM00988"/>
    </source>
</evidence>
<comment type="function">
    <text evidence="5">Involved in urease metallocenter assembly. Binds nickel. Probably functions as a nickel donor during metallocenter assembly.</text>
</comment>
<dbReference type="InterPro" id="IPR004029">
    <property type="entry name" value="UreE_N"/>
</dbReference>
<dbReference type="Pfam" id="PF02814">
    <property type="entry name" value="UreE_N"/>
    <property type="match status" value="1"/>
</dbReference>
<dbReference type="GO" id="GO:0051082">
    <property type="term" value="F:unfolded protein binding"/>
    <property type="evidence" value="ECO:0007669"/>
    <property type="project" value="UniProtKB-UniRule"/>
</dbReference>
<evidence type="ECO:0000256" key="4">
    <source>
        <dbReference type="ARBA" id="ARBA00023186"/>
    </source>
</evidence>
<dbReference type="GO" id="GO:0005737">
    <property type="term" value="C:cytoplasm"/>
    <property type="evidence" value="ECO:0007669"/>
    <property type="project" value="UniProtKB-SubCell"/>
</dbReference>
<dbReference type="SUPFAM" id="SSF69287">
    <property type="entry name" value="Urease metallochaperone UreE, N-terminal domain"/>
    <property type="match status" value="1"/>
</dbReference>
<keyword evidence="9" id="KW-1185">Reference proteome</keyword>
<dbReference type="GO" id="GO:0019627">
    <property type="term" value="P:urea metabolic process"/>
    <property type="evidence" value="ECO:0007669"/>
    <property type="project" value="InterPro"/>
</dbReference>
<dbReference type="GO" id="GO:0016151">
    <property type="term" value="F:nickel cation binding"/>
    <property type="evidence" value="ECO:0007669"/>
    <property type="project" value="UniProtKB-UniRule"/>
</dbReference>
<dbReference type="Pfam" id="PF05194">
    <property type="entry name" value="UreE_C"/>
    <property type="match status" value="1"/>
</dbReference>
<sequence>MTADMTAGRVHRAGQWQGAASDRLVLDYEARFLRRKRLRLVSGGSVMVDLPETLSLEAGDALETGDGRLIEIEAAPEPLLRITGDLTRLAWHIGNRHTPCQIAGDHLLIRQDHVLADMLARLGATVERVTGAFVPEGGAYGHGRTQGHDHGHSQGHGHSHGHGHDHVHDH</sequence>
<evidence type="ECO:0000256" key="3">
    <source>
        <dbReference type="ARBA" id="ARBA00022596"/>
    </source>
</evidence>
<dbReference type="KEGG" id="rmai:MACH21_18320"/>
<evidence type="ECO:0000256" key="6">
    <source>
        <dbReference type="SAM" id="MobiDB-lite"/>
    </source>
</evidence>
<dbReference type="SMART" id="SM00988">
    <property type="entry name" value="UreE_N"/>
    <property type="match status" value="1"/>
</dbReference>
<dbReference type="AlphaFoldDB" id="A0AA48H6F2"/>
<organism evidence="8 9">
    <name type="scientific">Roseicyclus marinus</name>
    <dbReference type="NCBI Taxonomy" id="2161673"/>
    <lineage>
        <taxon>Bacteria</taxon>
        <taxon>Pseudomonadati</taxon>
        <taxon>Pseudomonadota</taxon>
        <taxon>Alphaproteobacteria</taxon>
        <taxon>Rhodobacterales</taxon>
        <taxon>Roseobacteraceae</taxon>
        <taxon>Roseicyclus</taxon>
    </lineage>
</organism>
<feature type="region of interest" description="Disordered" evidence="6">
    <location>
        <begin position="137"/>
        <end position="170"/>
    </location>
</feature>
<keyword evidence="2 5" id="KW-0963">Cytoplasm</keyword>
<dbReference type="Gene3D" id="2.60.260.20">
    <property type="entry name" value="Urease metallochaperone UreE, N-terminal domain"/>
    <property type="match status" value="1"/>
</dbReference>
<dbReference type="GO" id="GO:0006457">
    <property type="term" value="P:protein folding"/>
    <property type="evidence" value="ECO:0007669"/>
    <property type="project" value="InterPro"/>
</dbReference>
<dbReference type="InterPro" id="IPR036118">
    <property type="entry name" value="UreE_N_sf"/>
</dbReference>
<comment type="subcellular location">
    <subcellularLocation>
        <location evidence="1 5">Cytoplasm</location>
    </subcellularLocation>
</comment>
<dbReference type="InterPro" id="IPR012406">
    <property type="entry name" value="UreE"/>
</dbReference>
<evidence type="ECO:0000256" key="5">
    <source>
        <dbReference type="HAMAP-Rule" id="MF_00822"/>
    </source>
</evidence>
<dbReference type="GO" id="GO:0065003">
    <property type="term" value="P:protein-containing complex assembly"/>
    <property type="evidence" value="ECO:0007669"/>
    <property type="project" value="InterPro"/>
</dbReference>
<feature type="domain" description="UreE urease accessory N-terminal" evidence="7">
    <location>
        <begin position="6"/>
        <end position="70"/>
    </location>
</feature>
<dbReference type="CDD" id="cd00571">
    <property type="entry name" value="UreE"/>
    <property type="match status" value="1"/>
</dbReference>
<name>A0AA48H6F2_9RHOB</name>
<dbReference type="PIRSF" id="PIRSF036402">
    <property type="entry name" value="Ureas_acces_UreE"/>
    <property type="match status" value="1"/>
</dbReference>
<evidence type="ECO:0000256" key="1">
    <source>
        <dbReference type="ARBA" id="ARBA00004496"/>
    </source>
</evidence>
<dbReference type="SUPFAM" id="SSF69737">
    <property type="entry name" value="Urease metallochaperone UreE, C-terminal domain"/>
    <property type="match status" value="1"/>
</dbReference>
<keyword evidence="4 5" id="KW-0143">Chaperone</keyword>
<dbReference type="Proteomes" id="UP001337723">
    <property type="component" value="Chromosome"/>
</dbReference>
<dbReference type="HAMAP" id="MF_00822">
    <property type="entry name" value="UreE"/>
    <property type="match status" value="1"/>
</dbReference>
<dbReference type="EMBL" id="AP027266">
    <property type="protein sequence ID" value="BDW85655.1"/>
    <property type="molecule type" value="Genomic_DNA"/>
</dbReference>
<evidence type="ECO:0000313" key="9">
    <source>
        <dbReference type="Proteomes" id="UP001337723"/>
    </source>
</evidence>
<evidence type="ECO:0000313" key="8">
    <source>
        <dbReference type="EMBL" id="BDW85655.1"/>
    </source>
</evidence>
<evidence type="ECO:0000256" key="2">
    <source>
        <dbReference type="ARBA" id="ARBA00022490"/>
    </source>
</evidence>
<accession>A0AA48H6F2</accession>
<gene>
    <name evidence="5 8" type="primary">ureE</name>
    <name evidence="8" type="ORF">MACH21_18320</name>
</gene>
<keyword evidence="3 5" id="KW-0533">Nickel</keyword>
<dbReference type="RefSeq" id="WP_416916140.1">
    <property type="nucleotide sequence ID" value="NZ_AP027266.1"/>
</dbReference>
<comment type="similarity">
    <text evidence="5">Belongs to the UreE family.</text>
</comment>
<protein>
    <recommendedName>
        <fullName evidence="5">Urease accessory protein UreE</fullName>
    </recommendedName>
</protein>
<dbReference type="NCBIfam" id="NF009758">
    <property type="entry name" value="PRK13261.2-4"/>
    <property type="match status" value="1"/>
</dbReference>
<dbReference type="Gene3D" id="3.30.70.790">
    <property type="entry name" value="UreE, C-terminal domain"/>
    <property type="match status" value="1"/>
</dbReference>